<dbReference type="KEGG" id="bfs:BF9343_2211"/>
<organism evidence="1 2">
    <name type="scientific">Bacteroides fragilis (strain ATCC 25285 / DSM 2151 / CCUG 4856 / JCM 11019 / LMG 10263 / NCTC 9343 / Onslow / VPI 2553 / EN-2)</name>
    <dbReference type="NCBI Taxonomy" id="272559"/>
    <lineage>
        <taxon>Bacteria</taxon>
        <taxon>Pseudomonadati</taxon>
        <taxon>Bacteroidota</taxon>
        <taxon>Bacteroidia</taxon>
        <taxon>Bacteroidales</taxon>
        <taxon>Bacteroidaceae</taxon>
        <taxon>Bacteroides</taxon>
    </lineage>
</organism>
<keyword evidence="2" id="KW-1185">Reference proteome</keyword>
<dbReference type="RefSeq" id="WP_010992950.1">
    <property type="nucleotide sequence ID" value="NC_003228.3"/>
</dbReference>
<dbReference type="EMBL" id="CR626927">
    <property type="protein sequence ID" value="CAH07992.1"/>
    <property type="molecule type" value="Genomic_DNA"/>
</dbReference>
<accession>A0A380YZ43</accession>
<dbReference type="HOGENOM" id="CLU_2010720_0_0_10"/>
<dbReference type="GeneID" id="60367604"/>
<sequence>MGLDIAIASAVVEIITLIFFFVLCRNVSRIKKEIVTNDNLPGMFAMYISLGETDKAKKILYKAISKEPEFIAAFCYNGNNSAQQSTLKRKYKPYLETLGLELDFELVNKFIQEREK</sequence>
<dbReference type="AlphaFoldDB" id="A0A380YZ43"/>
<dbReference type="Proteomes" id="UP000006731">
    <property type="component" value="Chromosome"/>
</dbReference>
<gene>
    <name evidence="1" type="ORF">BF9343_2211</name>
</gene>
<reference evidence="1 2" key="1">
    <citation type="journal article" date="2005" name="Science">
        <title>Extensive DNA inversions in the B. fragilis genome control variable gene expression.</title>
        <authorList>
            <person name="Cerdeno-Tarraga A.M."/>
            <person name="Patrick S."/>
            <person name="Crosmann L."/>
            <person name="Blakely G."/>
            <person name="Abratt V."/>
            <person name="Lennard N."/>
            <person name="Duerden B."/>
            <person name="Poxton I."/>
            <person name="Harris B."/>
            <person name="Quail M.A."/>
            <person name="Barron A."/>
            <person name="Clarck L."/>
            <person name="Corton C."/>
            <person name="Doggett J."/>
            <person name="Holden M.T.G."/>
            <person name="Larke N."/>
            <person name="Line A."/>
            <person name="Lord A."/>
            <person name="Norbertczak H."/>
            <person name="Ormond D."/>
            <person name="Price C."/>
            <person name="Rabbinowitsch E."/>
            <person name="Woodward J."/>
            <person name="Barrel B.G."/>
            <person name="Parkhill J."/>
        </authorList>
    </citation>
    <scope>NUCLEOTIDE SEQUENCE [LARGE SCALE GENOMIC DNA]</scope>
    <source>
        <strain evidence="2">ATCC 25285 / DSM 2151 / CCUG 4856 / JCM 11019 / LMG 10263 / NCTC 9343 / Onslow / VPI 2553 / EN-2</strain>
    </source>
</reference>
<proteinExistence type="predicted"/>
<accession>Q5LD19</accession>
<evidence type="ECO:0000313" key="1">
    <source>
        <dbReference type="EMBL" id="CAH07992.1"/>
    </source>
</evidence>
<name>A0A380YZ43_BACFN</name>
<evidence type="ECO:0000313" key="2">
    <source>
        <dbReference type="Proteomes" id="UP000006731"/>
    </source>
</evidence>
<protein>
    <submittedName>
        <fullName evidence="1">Membrane protein</fullName>
    </submittedName>
</protein>